<dbReference type="EMBL" id="OD585343">
    <property type="protein sequence ID" value="CAD7451140.1"/>
    <property type="molecule type" value="Genomic_DNA"/>
</dbReference>
<name>A0A7R9FCQ9_9NEOP</name>
<organism evidence="1">
    <name type="scientific">Timema bartmani</name>
    <dbReference type="NCBI Taxonomy" id="61472"/>
    <lineage>
        <taxon>Eukaryota</taxon>
        <taxon>Metazoa</taxon>
        <taxon>Ecdysozoa</taxon>
        <taxon>Arthropoda</taxon>
        <taxon>Hexapoda</taxon>
        <taxon>Insecta</taxon>
        <taxon>Pterygota</taxon>
        <taxon>Neoptera</taxon>
        <taxon>Polyneoptera</taxon>
        <taxon>Phasmatodea</taxon>
        <taxon>Timematodea</taxon>
        <taxon>Timematoidea</taxon>
        <taxon>Timematidae</taxon>
        <taxon>Timema</taxon>
    </lineage>
</organism>
<evidence type="ECO:0000313" key="1">
    <source>
        <dbReference type="EMBL" id="CAD7451140.1"/>
    </source>
</evidence>
<sequence>MERLPSDRLFRRDLYSCLGHSVPRGHHLQ</sequence>
<reference evidence="1" key="1">
    <citation type="submission" date="2020-11" db="EMBL/GenBank/DDBJ databases">
        <authorList>
            <person name="Tran Van P."/>
        </authorList>
    </citation>
    <scope>NUCLEOTIDE SEQUENCE</scope>
</reference>
<accession>A0A7R9FCQ9</accession>
<protein>
    <submittedName>
        <fullName evidence="1">Uncharacterized protein</fullName>
    </submittedName>
</protein>
<proteinExistence type="predicted"/>
<dbReference type="AlphaFoldDB" id="A0A7R9FCQ9"/>
<gene>
    <name evidence="1" type="ORF">TBIB3V08_LOCUS13409</name>
</gene>